<sequence>MNTPGGRKPTFPILAWLAQAISALTAYFNTEHDSETDDPLGQYLTEDGEDYQLFVFPYQDASMLSVVGNVENVVELGYDPRDGTLHALVAKDGADTATIKATLPKGVQTIVTIRPHLMGLAVVSMEDGANFIEDRQFAAIVQQLIASGFVPAEGFNGRHTVDPKRIKAILVVTAIDMNEPSMEESFAQALTMDGETVRFVHFVYGRAVLVTDSRAIVTRRLSAEMFATIMDTGNIPMEYLLDSKKVGLDTPPITMISNGTRVIVGLADNETNIAVGVKPNGDIEVVKTTDNYGALVSLFADIAESQTGTAIVTKDGATSRVPLAALSGPFRRAAGISLENGNGATA</sequence>
<proteinExistence type="predicted"/>
<protein>
    <submittedName>
        <fullName evidence="1">Uncharacterized protein</fullName>
    </submittedName>
</protein>
<organism evidence="1 2">
    <name type="scientific">Candidatus Uhrbacteria bacterium RIFCSPHIGHO2_02_FULL_53_13</name>
    <dbReference type="NCBI Taxonomy" id="1802389"/>
    <lineage>
        <taxon>Bacteria</taxon>
        <taxon>Candidatus Uhriibacteriota</taxon>
    </lineage>
</organism>
<comment type="caution">
    <text evidence="1">The sequence shown here is derived from an EMBL/GenBank/DDBJ whole genome shotgun (WGS) entry which is preliminary data.</text>
</comment>
<name>A0A1F7U0V8_9BACT</name>
<dbReference type="Proteomes" id="UP000177097">
    <property type="component" value="Unassembled WGS sequence"/>
</dbReference>
<reference evidence="1 2" key="1">
    <citation type="journal article" date="2016" name="Nat. Commun.">
        <title>Thousands of microbial genomes shed light on interconnected biogeochemical processes in an aquifer system.</title>
        <authorList>
            <person name="Anantharaman K."/>
            <person name="Brown C.T."/>
            <person name="Hug L.A."/>
            <person name="Sharon I."/>
            <person name="Castelle C.J."/>
            <person name="Probst A.J."/>
            <person name="Thomas B.C."/>
            <person name="Singh A."/>
            <person name="Wilkins M.J."/>
            <person name="Karaoz U."/>
            <person name="Brodie E.L."/>
            <person name="Williams K.H."/>
            <person name="Hubbard S.S."/>
            <person name="Banfield J.F."/>
        </authorList>
    </citation>
    <scope>NUCLEOTIDE SEQUENCE [LARGE SCALE GENOMIC DNA]</scope>
</reference>
<evidence type="ECO:0000313" key="1">
    <source>
        <dbReference type="EMBL" id="OGL71862.1"/>
    </source>
</evidence>
<dbReference type="AlphaFoldDB" id="A0A1F7U0V8"/>
<evidence type="ECO:0000313" key="2">
    <source>
        <dbReference type="Proteomes" id="UP000177097"/>
    </source>
</evidence>
<accession>A0A1F7U0V8</accession>
<dbReference type="EMBL" id="MGDX01000005">
    <property type="protein sequence ID" value="OGL71862.1"/>
    <property type="molecule type" value="Genomic_DNA"/>
</dbReference>
<gene>
    <name evidence="1" type="ORF">A3C17_02000</name>
</gene>